<dbReference type="Gene3D" id="3.10.129.10">
    <property type="entry name" value="Hotdog Thioesterase"/>
    <property type="match status" value="1"/>
</dbReference>
<dbReference type="Proteomes" id="UP000252517">
    <property type="component" value="Unassembled WGS sequence"/>
</dbReference>
<dbReference type="Pfam" id="PF03061">
    <property type="entry name" value="4HBT"/>
    <property type="match status" value="1"/>
</dbReference>
<feature type="domain" description="Thioesterase" evidence="1">
    <location>
        <begin position="35"/>
        <end position="98"/>
    </location>
</feature>
<organism evidence="2 3">
    <name type="scientific">Thalassospira profundimaris</name>
    <dbReference type="NCBI Taxonomy" id="502049"/>
    <lineage>
        <taxon>Bacteria</taxon>
        <taxon>Pseudomonadati</taxon>
        <taxon>Pseudomonadota</taxon>
        <taxon>Alphaproteobacteria</taxon>
        <taxon>Rhodospirillales</taxon>
        <taxon>Thalassospiraceae</taxon>
        <taxon>Thalassospira</taxon>
    </lineage>
</organism>
<dbReference type="InterPro" id="IPR029069">
    <property type="entry name" value="HotDog_dom_sf"/>
</dbReference>
<dbReference type="AlphaFoldDB" id="A0A367WWP9"/>
<dbReference type="CDD" id="cd00586">
    <property type="entry name" value="4HBT"/>
    <property type="match status" value="1"/>
</dbReference>
<dbReference type="SUPFAM" id="SSF54637">
    <property type="entry name" value="Thioesterase/thiol ester dehydrase-isomerase"/>
    <property type="match status" value="1"/>
</dbReference>
<dbReference type="GO" id="GO:0016790">
    <property type="term" value="F:thiolester hydrolase activity"/>
    <property type="evidence" value="ECO:0007669"/>
    <property type="project" value="UniProtKB-ARBA"/>
</dbReference>
<evidence type="ECO:0000259" key="1">
    <source>
        <dbReference type="Pfam" id="PF03061"/>
    </source>
</evidence>
<dbReference type="InterPro" id="IPR006683">
    <property type="entry name" value="Thioestr_dom"/>
</dbReference>
<dbReference type="EMBL" id="JPWH01000016">
    <property type="protein sequence ID" value="RCK45639.1"/>
    <property type="molecule type" value="Genomic_DNA"/>
</dbReference>
<evidence type="ECO:0000313" key="2">
    <source>
        <dbReference type="EMBL" id="RCK45639.1"/>
    </source>
</evidence>
<protein>
    <submittedName>
        <fullName evidence="2">Thioesterase</fullName>
    </submittedName>
</protein>
<reference evidence="2 3" key="1">
    <citation type="submission" date="2014-07" db="EMBL/GenBank/DDBJ databases">
        <title>Draft genome sequence of Thalassospira profundimaris S25-3-2.</title>
        <authorList>
            <person name="Lai Q."/>
            <person name="Shao Z."/>
        </authorList>
    </citation>
    <scope>NUCLEOTIDE SEQUENCE [LARGE SCALE GENOMIC DNA]</scope>
    <source>
        <strain evidence="2 3">S25-3-2</strain>
    </source>
</reference>
<gene>
    <name evidence="2" type="ORF">TH25_17965</name>
</gene>
<evidence type="ECO:0000313" key="3">
    <source>
        <dbReference type="Proteomes" id="UP000252517"/>
    </source>
</evidence>
<proteinExistence type="predicted"/>
<sequence>MAQPAFICRHKVGFAHCDPAGIVFYPRYFEMVNATVEEWFETGLGFGFAQLHGPMQAAVPTVSLTVDFKQPSRLGDILVFSLFVERVGRSSLDLRIDVNGRADPAGQSRLTVTLTLVFTQKGVTGSAPWPEDLRAKLESKITIQDHHDT</sequence>
<name>A0A367WWP9_9PROT</name>
<comment type="caution">
    <text evidence="2">The sequence shown here is derived from an EMBL/GenBank/DDBJ whole genome shotgun (WGS) entry which is preliminary data.</text>
</comment>
<accession>A0A367WWP9</accession>